<dbReference type="FunCoup" id="I2H8D2">
    <property type="interactions" value="191"/>
</dbReference>
<dbReference type="FunFam" id="3.90.550.10:FF:000051">
    <property type="entry name" value="Alpha-1,2-mannosyltransferase (Ktr4)"/>
    <property type="match status" value="1"/>
</dbReference>
<evidence type="ECO:0008006" key="9">
    <source>
        <dbReference type="Google" id="ProtNLM"/>
    </source>
</evidence>
<evidence type="ECO:0000256" key="6">
    <source>
        <dbReference type="SAM" id="Phobius"/>
    </source>
</evidence>
<organism evidence="7 8">
    <name type="scientific">Henningerozyma blattae (strain ATCC 34711 / CBS 6284 / DSM 70876 / NBRC 10599 / NRRL Y-10934 / UCD 77-7)</name>
    <name type="common">Yeast</name>
    <name type="synonym">Tetrapisispora blattae</name>
    <dbReference type="NCBI Taxonomy" id="1071380"/>
    <lineage>
        <taxon>Eukaryota</taxon>
        <taxon>Fungi</taxon>
        <taxon>Dikarya</taxon>
        <taxon>Ascomycota</taxon>
        <taxon>Saccharomycotina</taxon>
        <taxon>Saccharomycetes</taxon>
        <taxon>Saccharomycetales</taxon>
        <taxon>Saccharomycetaceae</taxon>
        <taxon>Henningerozyma</taxon>
    </lineage>
</organism>
<dbReference type="OrthoDB" id="439943at2759"/>
<feature type="transmembrane region" description="Helical" evidence="6">
    <location>
        <begin position="68"/>
        <end position="84"/>
    </location>
</feature>
<keyword evidence="4" id="KW-0808">Transferase</keyword>
<dbReference type="GO" id="GO:0000026">
    <property type="term" value="F:alpha-1,2-mannosyltransferase activity"/>
    <property type="evidence" value="ECO:0007669"/>
    <property type="project" value="TreeGrafter"/>
</dbReference>
<dbReference type="OMA" id="YCDIQYD"/>
<protein>
    <recommendedName>
        <fullName evidence="9">Glycosyltransferase family 15 protein</fullName>
    </recommendedName>
</protein>
<gene>
    <name evidence="7" type="primary">TBLA0H03530</name>
    <name evidence="7" type="ORF">TBLA_0H03530</name>
</gene>
<dbReference type="AlphaFoldDB" id="I2H8D2"/>
<name>I2H8D2_HENB6</name>
<reference evidence="7 8" key="1">
    <citation type="journal article" date="2011" name="Proc. Natl. Acad. Sci. U.S.A.">
        <title>Evolutionary erosion of yeast sex chromosomes by mating-type switching accidents.</title>
        <authorList>
            <person name="Gordon J.L."/>
            <person name="Armisen D."/>
            <person name="Proux-Wera E."/>
            <person name="Oheigeartaigh S.S."/>
            <person name="Byrne K.P."/>
            <person name="Wolfe K.H."/>
        </authorList>
    </citation>
    <scope>NUCLEOTIDE SEQUENCE [LARGE SCALE GENOMIC DNA]</scope>
    <source>
        <strain evidence="8">ATCC 34711 / CBS 6284 / DSM 70876 / NBRC 10599 / NRRL Y-10934 / UCD 77-7</strain>
    </source>
</reference>
<keyword evidence="6" id="KW-0812">Transmembrane</keyword>
<evidence type="ECO:0000256" key="5">
    <source>
        <dbReference type="ARBA" id="ARBA00022968"/>
    </source>
</evidence>
<dbReference type="Proteomes" id="UP000002866">
    <property type="component" value="Chromosome 8"/>
</dbReference>
<dbReference type="EMBL" id="HE806323">
    <property type="protein sequence ID" value="CCH62634.1"/>
    <property type="molecule type" value="Genomic_DNA"/>
</dbReference>
<evidence type="ECO:0000313" key="7">
    <source>
        <dbReference type="EMBL" id="CCH62634.1"/>
    </source>
</evidence>
<dbReference type="KEGG" id="tbl:TBLA_0H03530"/>
<keyword evidence="8" id="KW-1185">Reference proteome</keyword>
<dbReference type="PANTHER" id="PTHR31121:SF11">
    <property type="entry name" value="MANNOSYLTRANSFERASE KTR3-RELATED"/>
    <property type="match status" value="1"/>
</dbReference>
<evidence type="ECO:0000313" key="8">
    <source>
        <dbReference type="Proteomes" id="UP000002866"/>
    </source>
</evidence>
<evidence type="ECO:0000256" key="2">
    <source>
        <dbReference type="ARBA" id="ARBA00007677"/>
    </source>
</evidence>
<accession>I2H8D2</accession>
<sequence>MVKESMRVNLYAKPDVEQGLPTEYEDEKKSKKFLPKSRNFSTLALRKLRDIKLKLEDIYDDLTPMQRLIISGICLFIFCIYYTWGGSHYDPVIRTALGTRGYKIPVTDIQQHITHPKDDGANEKGVFITLCRNEDLFELTETIRNIEEKFNNRYHYDWVFFNDNAFTKEFVEVTSALASGKTRYAKLSQEYWGLPDWIDEGVMKRGFEKLTAVNALYADSVPYRHMCRFQAGLVYNHPLLKEYKYFWRVDHDVKVHCKVQYDLFKFLRVNKKKYGFILSLHEYPETIPTLWQSTKEFMEKHPEHVSKNNLMKFISDDEGKTYNLCHFWSNFEVGSLDFFRSKQYQDYFKYLDSKGGFYYERWGDAPIHSIAASVLLDKSEVHFFEGMGYSHLPFTSCPAEAAIRLQNECTCDPHEDDTWEPSFFCNTKFFNVQNMLPPVVNYNY</sequence>
<comment type="similarity">
    <text evidence="2">Belongs to the glycosyltransferase 15 family.</text>
</comment>
<dbReference type="Pfam" id="PF01793">
    <property type="entry name" value="Glyco_transf_15"/>
    <property type="match status" value="1"/>
</dbReference>
<evidence type="ECO:0000256" key="4">
    <source>
        <dbReference type="ARBA" id="ARBA00022679"/>
    </source>
</evidence>
<comment type="subcellular location">
    <subcellularLocation>
        <location evidence="1">Membrane</location>
        <topology evidence="1">Single-pass type II membrane protein</topology>
    </subcellularLocation>
</comment>
<dbReference type="HOGENOM" id="CLU_024327_4_1_1"/>
<dbReference type="GO" id="GO:0005794">
    <property type="term" value="C:Golgi apparatus"/>
    <property type="evidence" value="ECO:0007669"/>
    <property type="project" value="TreeGrafter"/>
</dbReference>
<keyword evidence="3" id="KW-0328">Glycosyltransferase</keyword>
<dbReference type="RefSeq" id="XP_004182153.1">
    <property type="nucleotide sequence ID" value="XM_004182105.1"/>
</dbReference>
<dbReference type="SUPFAM" id="SSF53448">
    <property type="entry name" value="Nucleotide-diphospho-sugar transferases"/>
    <property type="match status" value="1"/>
</dbReference>
<dbReference type="GO" id="GO:0006487">
    <property type="term" value="P:protein N-linked glycosylation"/>
    <property type="evidence" value="ECO:0007669"/>
    <property type="project" value="TreeGrafter"/>
</dbReference>
<dbReference type="GeneID" id="14497791"/>
<dbReference type="Gene3D" id="3.90.550.10">
    <property type="entry name" value="Spore Coat Polysaccharide Biosynthesis Protein SpsA, Chain A"/>
    <property type="match status" value="1"/>
</dbReference>
<dbReference type="GO" id="GO:0000032">
    <property type="term" value="P:cell wall mannoprotein biosynthetic process"/>
    <property type="evidence" value="ECO:0007669"/>
    <property type="project" value="TreeGrafter"/>
</dbReference>
<keyword evidence="6" id="KW-1133">Transmembrane helix</keyword>
<dbReference type="GO" id="GO:0006493">
    <property type="term" value="P:protein O-linked glycosylation"/>
    <property type="evidence" value="ECO:0007669"/>
    <property type="project" value="TreeGrafter"/>
</dbReference>
<keyword evidence="6" id="KW-0472">Membrane</keyword>
<dbReference type="InParanoid" id="I2H8D2"/>
<dbReference type="PANTHER" id="PTHR31121">
    <property type="entry name" value="ALPHA-1,2 MANNOSYLTRANSFERASE KTR1"/>
    <property type="match status" value="1"/>
</dbReference>
<evidence type="ECO:0000256" key="3">
    <source>
        <dbReference type="ARBA" id="ARBA00022676"/>
    </source>
</evidence>
<proteinExistence type="inferred from homology"/>
<dbReference type="InterPro" id="IPR029044">
    <property type="entry name" value="Nucleotide-diphossugar_trans"/>
</dbReference>
<dbReference type="InterPro" id="IPR002685">
    <property type="entry name" value="Glyco_trans_15"/>
</dbReference>
<keyword evidence="5" id="KW-0735">Signal-anchor</keyword>
<evidence type="ECO:0000256" key="1">
    <source>
        <dbReference type="ARBA" id="ARBA00004606"/>
    </source>
</evidence>
<dbReference type="GO" id="GO:0016020">
    <property type="term" value="C:membrane"/>
    <property type="evidence" value="ECO:0007669"/>
    <property type="project" value="UniProtKB-SubCell"/>
</dbReference>
<dbReference type="eggNOG" id="KOG4472">
    <property type="taxonomic scope" value="Eukaryota"/>
</dbReference>